<dbReference type="GO" id="GO:0016746">
    <property type="term" value="F:acyltransferase activity"/>
    <property type="evidence" value="ECO:0007669"/>
    <property type="project" value="UniProtKB-KW"/>
</dbReference>
<keyword evidence="5" id="KW-0472">Membrane</keyword>
<reference evidence="7 8" key="1">
    <citation type="submission" date="2018-06" db="EMBL/GenBank/DDBJ databases">
        <title>Genomic Encyclopedia of Type Strains, Phase IV (KMG-IV): sequencing the most valuable type-strain genomes for metagenomic binning, comparative biology and taxonomic classification.</title>
        <authorList>
            <person name="Goeker M."/>
        </authorList>
    </citation>
    <scope>NUCLEOTIDE SEQUENCE [LARGE SCALE GENOMIC DNA]</scope>
    <source>
        <strain evidence="7 8">DSM 24875</strain>
    </source>
</reference>
<evidence type="ECO:0000313" key="7">
    <source>
        <dbReference type="EMBL" id="RBP09756.1"/>
    </source>
</evidence>
<name>A0A366F6I4_9HYPH</name>
<dbReference type="RefSeq" id="WP_113890760.1">
    <property type="nucleotide sequence ID" value="NZ_QNRK01000021.1"/>
</dbReference>
<protein>
    <submittedName>
        <fullName evidence="7">KDO2-lipid IV(A) lauroyltransferase</fullName>
    </submittedName>
</protein>
<keyword evidence="8" id="KW-1185">Reference proteome</keyword>
<dbReference type="PANTHER" id="PTHR30606">
    <property type="entry name" value="LIPID A BIOSYNTHESIS LAUROYL ACYLTRANSFERASE"/>
    <property type="match status" value="1"/>
</dbReference>
<evidence type="ECO:0000256" key="2">
    <source>
        <dbReference type="ARBA" id="ARBA00022475"/>
    </source>
</evidence>
<dbReference type="OrthoDB" id="9801955at2"/>
<proteinExistence type="predicted"/>
<comment type="caution">
    <text evidence="7">The sequence shown here is derived from an EMBL/GenBank/DDBJ whole genome shotgun (WGS) entry which is preliminary data.</text>
</comment>
<accession>A0A366F6I4</accession>
<keyword evidence="6" id="KW-0012">Acyltransferase</keyword>
<evidence type="ECO:0000256" key="1">
    <source>
        <dbReference type="ARBA" id="ARBA00004533"/>
    </source>
</evidence>
<keyword evidence="4 7" id="KW-0808">Transferase</keyword>
<dbReference type="PANTHER" id="PTHR30606:SF10">
    <property type="entry name" value="PHOSPHATIDYLINOSITOL MANNOSIDE ACYLTRANSFERASE"/>
    <property type="match status" value="1"/>
</dbReference>
<evidence type="ECO:0000256" key="4">
    <source>
        <dbReference type="ARBA" id="ARBA00022679"/>
    </source>
</evidence>
<evidence type="ECO:0000256" key="6">
    <source>
        <dbReference type="ARBA" id="ARBA00023315"/>
    </source>
</evidence>
<dbReference type="AlphaFoldDB" id="A0A366F6I4"/>
<evidence type="ECO:0000313" key="8">
    <source>
        <dbReference type="Proteomes" id="UP000253529"/>
    </source>
</evidence>
<keyword evidence="3" id="KW-0997">Cell inner membrane</keyword>
<dbReference type="GO" id="GO:0009247">
    <property type="term" value="P:glycolipid biosynthetic process"/>
    <property type="evidence" value="ECO:0007669"/>
    <property type="project" value="UniProtKB-ARBA"/>
</dbReference>
<organism evidence="7 8">
    <name type="scientific">Roseiarcus fermentans</name>
    <dbReference type="NCBI Taxonomy" id="1473586"/>
    <lineage>
        <taxon>Bacteria</taxon>
        <taxon>Pseudomonadati</taxon>
        <taxon>Pseudomonadota</taxon>
        <taxon>Alphaproteobacteria</taxon>
        <taxon>Hyphomicrobiales</taxon>
        <taxon>Roseiarcaceae</taxon>
        <taxon>Roseiarcus</taxon>
    </lineage>
</organism>
<keyword evidence="2" id="KW-1003">Cell membrane</keyword>
<dbReference type="Proteomes" id="UP000253529">
    <property type="component" value="Unassembled WGS sequence"/>
</dbReference>
<comment type="subcellular location">
    <subcellularLocation>
        <location evidence="1">Cell inner membrane</location>
    </subcellularLocation>
</comment>
<evidence type="ECO:0000256" key="5">
    <source>
        <dbReference type="ARBA" id="ARBA00023136"/>
    </source>
</evidence>
<dbReference type="InterPro" id="IPR004960">
    <property type="entry name" value="LipA_acyltrans"/>
</dbReference>
<dbReference type="EMBL" id="QNRK01000021">
    <property type="protein sequence ID" value="RBP09756.1"/>
    <property type="molecule type" value="Genomic_DNA"/>
</dbReference>
<dbReference type="Pfam" id="PF03279">
    <property type="entry name" value="Lip_A_acyltrans"/>
    <property type="match status" value="1"/>
</dbReference>
<evidence type="ECO:0000256" key="3">
    <source>
        <dbReference type="ARBA" id="ARBA00022519"/>
    </source>
</evidence>
<sequence>MISSKDLRHRLEYAGFRVAEAVARAVPLEVASKASGLAWRLIAPRLYRQERVLRNLALAFPDMPETERRTLAAATWENLGRTFAESFHLRRIASQGRVTLDPDSPWDAIASGPCVLCGLHLGNWELMGCAAKRVGAPLTGVYQRMSNPLVDAETHRMRAFLYEGGLLPKTPVTARALLRAARSGGYPAFLADLRDDRGAAVPFFGHPARSNVFPALLARTTGLPLYAAAAFRLPKVRFRVRVVRVPIPETDDQQADAVAATAALQAQFEAYIREAPEQWMWAHRKWD</sequence>
<dbReference type="CDD" id="cd07984">
    <property type="entry name" value="LPLAT_LABLAT-like"/>
    <property type="match status" value="1"/>
</dbReference>
<dbReference type="GO" id="GO:0005886">
    <property type="term" value="C:plasma membrane"/>
    <property type="evidence" value="ECO:0007669"/>
    <property type="project" value="UniProtKB-SubCell"/>
</dbReference>
<gene>
    <name evidence="7" type="ORF">DFR50_121102</name>
</gene>